<keyword evidence="1" id="KW-0472">Membrane</keyword>
<dbReference type="InterPro" id="IPR032710">
    <property type="entry name" value="NTF2-like_dom_sf"/>
</dbReference>
<evidence type="ECO:0000256" key="1">
    <source>
        <dbReference type="SAM" id="Phobius"/>
    </source>
</evidence>
<feature type="non-terminal residue" evidence="2">
    <location>
        <position position="231"/>
    </location>
</feature>
<reference evidence="2" key="1">
    <citation type="journal article" date="2021" name="PeerJ">
        <title>Extensive microbial diversity within the chicken gut microbiome revealed by metagenomics and culture.</title>
        <authorList>
            <person name="Gilroy R."/>
            <person name="Ravi A."/>
            <person name="Getino M."/>
            <person name="Pursley I."/>
            <person name="Horton D.L."/>
            <person name="Alikhan N.F."/>
            <person name="Baker D."/>
            <person name="Gharbi K."/>
            <person name="Hall N."/>
            <person name="Watson M."/>
            <person name="Adriaenssens E.M."/>
            <person name="Foster-Nyarko E."/>
            <person name="Jarju S."/>
            <person name="Secka A."/>
            <person name="Antonio M."/>
            <person name="Oren A."/>
            <person name="Chaudhuri R.R."/>
            <person name="La Ragione R."/>
            <person name="Hildebrand F."/>
            <person name="Pallen M.J."/>
        </authorList>
    </citation>
    <scope>NUCLEOTIDE SEQUENCE</scope>
    <source>
        <strain evidence="2">ChiGjej5B5-7349</strain>
    </source>
</reference>
<keyword evidence="1" id="KW-1133">Transmembrane helix</keyword>
<name>A0A921SMA0_9MICO</name>
<sequence length="231" mass="24856">MGSETGGRRARRWAIAGLLVIVLTVTSVPVLGFVAYGPARTVSAYFDALERGDATAAVDRLLLGDVTDGWALTDAALTGAPSLPTRVNVTHVEVDGDSATAHVRYDLAGTTRSQDVALVRRTGLWGLFPEWLIDPGQLPRLDLVVDGASTLHLNSADVPVPREGLPVLYPVEYSAGFAEEWFRSDVQNAVVDGTEPEVEVRLAAEPTDRLLTEVQKLVREHLEECATATTL</sequence>
<evidence type="ECO:0000313" key="3">
    <source>
        <dbReference type="Proteomes" id="UP000784435"/>
    </source>
</evidence>
<accession>A0A921SMA0</accession>
<dbReference type="EMBL" id="DYUK01000026">
    <property type="protein sequence ID" value="HJG79030.1"/>
    <property type="molecule type" value="Genomic_DNA"/>
</dbReference>
<protein>
    <submittedName>
        <fullName evidence="2">Uncharacterized protein</fullName>
    </submittedName>
</protein>
<feature type="transmembrane region" description="Helical" evidence="1">
    <location>
        <begin position="12"/>
        <end position="36"/>
    </location>
</feature>
<reference evidence="2" key="2">
    <citation type="submission" date="2021-09" db="EMBL/GenBank/DDBJ databases">
        <authorList>
            <person name="Gilroy R."/>
        </authorList>
    </citation>
    <scope>NUCLEOTIDE SEQUENCE</scope>
    <source>
        <strain evidence="2">ChiGjej5B5-7349</strain>
    </source>
</reference>
<dbReference type="AlphaFoldDB" id="A0A921SMA0"/>
<dbReference type="Proteomes" id="UP000784435">
    <property type="component" value="Unassembled WGS sequence"/>
</dbReference>
<organism evidence="2 3">
    <name type="scientific">Brevibacterium senegalense</name>
    <dbReference type="NCBI Taxonomy" id="1033736"/>
    <lineage>
        <taxon>Bacteria</taxon>
        <taxon>Bacillati</taxon>
        <taxon>Actinomycetota</taxon>
        <taxon>Actinomycetes</taxon>
        <taxon>Micrococcales</taxon>
        <taxon>Brevibacteriaceae</taxon>
        <taxon>Brevibacterium</taxon>
    </lineage>
</organism>
<gene>
    <name evidence="2" type="ORF">K8V08_01300</name>
</gene>
<evidence type="ECO:0000313" key="2">
    <source>
        <dbReference type="EMBL" id="HJG79030.1"/>
    </source>
</evidence>
<proteinExistence type="predicted"/>
<comment type="caution">
    <text evidence="2">The sequence shown here is derived from an EMBL/GenBank/DDBJ whole genome shotgun (WGS) entry which is preliminary data.</text>
</comment>
<dbReference type="SUPFAM" id="SSF54427">
    <property type="entry name" value="NTF2-like"/>
    <property type="match status" value="1"/>
</dbReference>
<keyword evidence="1" id="KW-0812">Transmembrane</keyword>